<comment type="subcellular location">
    <subcellularLocation>
        <location evidence="1">Cell membrane</location>
        <topology evidence="1">Multi-pass membrane protein</topology>
    </subcellularLocation>
</comment>
<dbReference type="Gene3D" id="1.10.1760.20">
    <property type="match status" value="1"/>
</dbReference>
<feature type="transmembrane region" description="Helical" evidence="9">
    <location>
        <begin position="86"/>
        <end position="104"/>
    </location>
</feature>
<name>A0ABR8Q5A6_9CLOT</name>
<dbReference type="PANTHER" id="PTHR38438:SF1">
    <property type="entry name" value="RIBOFLAVIN TRANSPORTER RIBU"/>
    <property type="match status" value="1"/>
</dbReference>
<evidence type="ECO:0000256" key="8">
    <source>
        <dbReference type="PIRNR" id="PIRNR037778"/>
    </source>
</evidence>
<evidence type="ECO:0000256" key="6">
    <source>
        <dbReference type="ARBA" id="ARBA00022989"/>
    </source>
</evidence>
<proteinExistence type="inferred from homology"/>
<comment type="similarity">
    <text evidence="2 8">Belongs to the prokaryotic riboflavin transporter (P-RFT) (TC 2.A.87) family.</text>
</comment>
<evidence type="ECO:0000256" key="2">
    <source>
        <dbReference type="ARBA" id="ARBA00005540"/>
    </source>
</evidence>
<evidence type="ECO:0000256" key="3">
    <source>
        <dbReference type="ARBA" id="ARBA00022448"/>
    </source>
</evidence>
<evidence type="ECO:0000256" key="9">
    <source>
        <dbReference type="SAM" id="Phobius"/>
    </source>
</evidence>
<feature type="transmembrane region" description="Helical" evidence="9">
    <location>
        <begin position="51"/>
        <end position="74"/>
    </location>
</feature>
<comment type="function">
    <text evidence="8">Probably a riboflavin-binding protein that interacts with the energy-coupling factor (ECF) ABC-transporter complex.</text>
</comment>
<evidence type="ECO:0000256" key="5">
    <source>
        <dbReference type="ARBA" id="ARBA00022692"/>
    </source>
</evidence>
<dbReference type="Proteomes" id="UP000640335">
    <property type="component" value="Unassembled WGS sequence"/>
</dbReference>
<dbReference type="EMBL" id="JACSQZ010000038">
    <property type="protein sequence ID" value="MBD7915618.1"/>
    <property type="molecule type" value="Genomic_DNA"/>
</dbReference>
<dbReference type="RefSeq" id="WP_191750378.1">
    <property type="nucleotide sequence ID" value="NZ_JACSQZ010000038.1"/>
</dbReference>
<dbReference type="PIRSF" id="PIRSF037778">
    <property type="entry name" value="UCP037778_transp_RibU"/>
    <property type="match status" value="1"/>
</dbReference>
<protein>
    <recommendedName>
        <fullName evidence="8">Riboflavin transporter</fullName>
    </recommendedName>
</protein>
<keyword evidence="7 8" id="KW-0472">Membrane</keyword>
<keyword evidence="3 8" id="KW-0813">Transport</keyword>
<dbReference type="PANTHER" id="PTHR38438">
    <property type="entry name" value="RIBOFLAVIN TRANSPORTER RIBU"/>
    <property type="match status" value="1"/>
</dbReference>
<feature type="transmembrane region" description="Helical" evidence="9">
    <location>
        <begin position="116"/>
        <end position="140"/>
    </location>
</feature>
<keyword evidence="6 9" id="KW-1133">Transmembrane helix</keyword>
<dbReference type="InterPro" id="IPR024529">
    <property type="entry name" value="ECF_trnsprt_substrate-spec"/>
</dbReference>
<evidence type="ECO:0000313" key="10">
    <source>
        <dbReference type="EMBL" id="MBD7915618.1"/>
    </source>
</evidence>
<comment type="caution">
    <text evidence="10">The sequence shown here is derived from an EMBL/GenBank/DDBJ whole genome shotgun (WGS) entry which is preliminary data.</text>
</comment>
<dbReference type="InterPro" id="IPR025720">
    <property type="entry name" value="RibU"/>
</dbReference>
<gene>
    <name evidence="10" type="ORF">H9660_10730</name>
</gene>
<feature type="transmembrane region" description="Helical" evidence="9">
    <location>
        <begin position="12"/>
        <end position="39"/>
    </location>
</feature>
<reference evidence="10 11" key="1">
    <citation type="submission" date="2020-08" db="EMBL/GenBank/DDBJ databases">
        <title>A Genomic Blueprint of the Chicken Gut Microbiome.</title>
        <authorList>
            <person name="Gilroy R."/>
            <person name="Ravi A."/>
            <person name="Getino M."/>
            <person name="Pursley I."/>
            <person name="Horton D.L."/>
            <person name="Alikhan N.-F."/>
            <person name="Baker D."/>
            <person name="Gharbi K."/>
            <person name="Hall N."/>
            <person name="Watson M."/>
            <person name="Adriaenssens E.M."/>
            <person name="Foster-Nyarko E."/>
            <person name="Jarju S."/>
            <person name="Secka A."/>
            <person name="Antonio M."/>
            <person name="Oren A."/>
            <person name="Chaudhuri R."/>
            <person name="La Ragione R.M."/>
            <person name="Hildebrand F."/>
            <person name="Pallen M.J."/>
        </authorList>
    </citation>
    <scope>NUCLEOTIDE SEQUENCE [LARGE SCALE GENOMIC DNA]</scope>
    <source>
        <strain evidence="10 11">Sa3CUN1</strain>
    </source>
</reference>
<sequence>MNNQQNRNLNKLVKIALLSAIAVVLMYFDFVIPFIPFAWLKIDLSDVPALMGAFAFGPIAGVVIELLKNLLILVVKGSETMLVGQLANFIVGCALVVPAAWVYHTNKSKKTAILGMILGTICIEIVGILANIYILLPAFGMGNMPKDELIKYVTIGLLPLNGLKAILVSVITYILYKRVSVSIFQVDSNFNKVEKRKLKSI</sequence>
<keyword evidence="4 8" id="KW-1003">Cell membrane</keyword>
<organism evidence="10 11">
    <name type="scientific">Clostridium gallinarum</name>
    <dbReference type="NCBI Taxonomy" id="2762246"/>
    <lineage>
        <taxon>Bacteria</taxon>
        <taxon>Bacillati</taxon>
        <taxon>Bacillota</taxon>
        <taxon>Clostridia</taxon>
        <taxon>Eubacteriales</taxon>
        <taxon>Clostridiaceae</taxon>
        <taxon>Clostridium</taxon>
    </lineage>
</organism>
<feature type="transmembrane region" description="Helical" evidence="9">
    <location>
        <begin position="152"/>
        <end position="176"/>
    </location>
</feature>
<dbReference type="Pfam" id="PF12822">
    <property type="entry name" value="ECF_trnsprt"/>
    <property type="match status" value="1"/>
</dbReference>
<keyword evidence="11" id="KW-1185">Reference proteome</keyword>
<accession>A0ABR8Q5A6</accession>
<evidence type="ECO:0000313" key="11">
    <source>
        <dbReference type="Proteomes" id="UP000640335"/>
    </source>
</evidence>
<evidence type="ECO:0000256" key="4">
    <source>
        <dbReference type="ARBA" id="ARBA00022475"/>
    </source>
</evidence>
<evidence type="ECO:0000256" key="1">
    <source>
        <dbReference type="ARBA" id="ARBA00004651"/>
    </source>
</evidence>
<keyword evidence="5 9" id="KW-0812">Transmembrane</keyword>
<evidence type="ECO:0000256" key="7">
    <source>
        <dbReference type="ARBA" id="ARBA00023136"/>
    </source>
</evidence>